<sequence>MIVNTDATPSWSGYIFQGEVALCRAIESINNIVGPIPDDYYLRLEEDEDFSLQTNEIEVFQVKAYLDPKADKISKYKKVIEELINKYYYHKRVIADPSDGRKRIHQYYPRIRKKPIKCTLLTDKIIADFNPGLSNFEAKYSAATNFTCIQGVYTVSNIYQKLSDAIRISCANPTLTDDDIAAKVSHCCLNIAKIVKERHASKRKEKIDFKEIKQWIDAPLAFSEDLCWYEISKLFLKFLSEDLDAYDLDQADQLAEFSKIQSAIVELEKLPYKDLILLIKFYTTPHKALDKNNLRQSFGGFLEGAAVKSVVLKALRNLIEQPFYKHLQYTKISVSGEQNRYQLLNHNSEFDNSAPQQIKFQQHCEEFYKHPNTLDVDLYVTRHLTHTEEQIKSKVVNILDPNATPEELKRRLFGFITIDETINEINT</sequence>
<proteinExistence type="predicted"/>
<evidence type="ECO:0000313" key="2">
    <source>
        <dbReference type="Proteomes" id="UP000030111"/>
    </source>
</evidence>
<reference evidence="1 2" key="1">
    <citation type="submission" date="2013-09" db="EMBL/GenBank/DDBJ databases">
        <authorList>
            <person name="Zeng Z."/>
            <person name="Chen C."/>
        </authorList>
    </citation>
    <scope>NUCLEOTIDE SEQUENCE [LARGE SCALE GENOMIC DNA]</scope>
    <source>
        <strain evidence="1 2">WB 4.1-42</strain>
    </source>
</reference>
<dbReference type="STRING" id="1121898.GCA_000422725_00264"/>
<organism evidence="1 2">
    <name type="scientific">Flavobacterium subsaxonicum WB 4.1-42 = DSM 21790</name>
    <dbReference type="NCBI Taxonomy" id="1121898"/>
    <lineage>
        <taxon>Bacteria</taxon>
        <taxon>Pseudomonadati</taxon>
        <taxon>Bacteroidota</taxon>
        <taxon>Flavobacteriia</taxon>
        <taxon>Flavobacteriales</taxon>
        <taxon>Flavobacteriaceae</taxon>
        <taxon>Flavobacterium</taxon>
    </lineage>
</organism>
<dbReference type="OrthoDB" id="9149748at2"/>
<accession>A0A0A2MN21</accession>
<dbReference type="eggNOG" id="ENOG5032H0N">
    <property type="taxonomic scope" value="Bacteria"/>
</dbReference>
<keyword evidence="2" id="KW-1185">Reference proteome</keyword>
<dbReference type="RefSeq" id="WP_026991733.1">
    <property type="nucleotide sequence ID" value="NZ_JRLY01000004.1"/>
</dbReference>
<dbReference type="AlphaFoldDB" id="A0A0A2MN21"/>
<evidence type="ECO:0000313" key="1">
    <source>
        <dbReference type="EMBL" id="KGO93689.1"/>
    </source>
</evidence>
<protein>
    <submittedName>
        <fullName evidence="1">Uncharacterized protein</fullName>
    </submittedName>
</protein>
<dbReference type="EMBL" id="JRLY01000004">
    <property type="protein sequence ID" value="KGO93689.1"/>
    <property type="molecule type" value="Genomic_DNA"/>
</dbReference>
<comment type="caution">
    <text evidence="1">The sequence shown here is derived from an EMBL/GenBank/DDBJ whole genome shotgun (WGS) entry which is preliminary data.</text>
</comment>
<dbReference type="Proteomes" id="UP000030111">
    <property type="component" value="Unassembled WGS sequence"/>
</dbReference>
<gene>
    <name evidence="1" type="ORF">Q766_06940</name>
</gene>
<name>A0A0A2MN21_9FLAO</name>